<dbReference type="EMBL" id="JBAKAX010000280">
    <property type="protein sequence ID" value="MEL0606605.1"/>
    <property type="molecule type" value="Genomic_DNA"/>
</dbReference>
<proteinExistence type="predicted"/>
<keyword evidence="2" id="KW-1185">Reference proteome</keyword>
<feature type="non-terminal residue" evidence="1">
    <location>
        <position position="71"/>
    </location>
</feature>
<accession>A0ACC6R9U4</accession>
<feature type="non-terminal residue" evidence="1">
    <location>
        <position position="1"/>
    </location>
</feature>
<organism evidence="1 2">
    <name type="scientific">Pseudoalteromonas undina</name>
    <dbReference type="NCBI Taxonomy" id="43660"/>
    <lineage>
        <taxon>Bacteria</taxon>
        <taxon>Pseudomonadati</taxon>
        <taxon>Pseudomonadota</taxon>
        <taxon>Gammaproteobacteria</taxon>
        <taxon>Alteromonadales</taxon>
        <taxon>Pseudoalteromonadaceae</taxon>
        <taxon>Pseudoalteromonas</taxon>
    </lineage>
</organism>
<evidence type="ECO:0000313" key="1">
    <source>
        <dbReference type="EMBL" id="MEL0606605.1"/>
    </source>
</evidence>
<dbReference type="Proteomes" id="UP001374952">
    <property type="component" value="Unassembled WGS sequence"/>
</dbReference>
<protein>
    <submittedName>
        <fullName evidence="1">Beta-galactosidase domain 4-containing protein</fullName>
    </submittedName>
</protein>
<comment type="caution">
    <text evidence="1">The sequence shown here is derived from an EMBL/GenBank/DDBJ whole genome shotgun (WGS) entry which is preliminary data.</text>
</comment>
<name>A0ACC6R9U4_9GAMM</name>
<gene>
    <name evidence="1" type="ORF">V6250_21000</name>
</gene>
<reference evidence="1" key="1">
    <citation type="submission" date="2024-02" db="EMBL/GenBank/DDBJ databases">
        <title>Bacteria isolated from the canopy kelp, Nereocystis luetkeana.</title>
        <authorList>
            <person name="Pfister C.A."/>
            <person name="Younker I.T."/>
            <person name="Light S.H."/>
        </authorList>
    </citation>
    <scope>NUCLEOTIDE SEQUENCE</scope>
    <source>
        <strain evidence="1">TN.2.01</strain>
    </source>
</reference>
<sequence>SDYVFRHTDNEKLVWQLIENGRCIEQGEQVINIAPHSTQTITVNTITVFKARAQYHLILDDALNNDSSFAS</sequence>
<evidence type="ECO:0000313" key="2">
    <source>
        <dbReference type="Proteomes" id="UP001374952"/>
    </source>
</evidence>